<evidence type="ECO:0000313" key="1">
    <source>
        <dbReference type="EMBL" id="KAG0410513.1"/>
    </source>
</evidence>
<accession>A0AC60NTN8</accession>
<protein>
    <submittedName>
        <fullName evidence="1">Uncharacterized protein</fullName>
    </submittedName>
</protein>
<gene>
    <name evidence="1" type="ORF">HPB47_012371</name>
</gene>
<evidence type="ECO:0000313" key="2">
    <source>
        <dbReference type="Proteomes" id="UP000805193"/>
    </source>
</evidence>
<comment type="caution">
    <text evidence="1">The sequence shown here is derived from an EMBL/GenBank/DDBJ whole genome shotgun (WGS) entry which is preliminary data.</text>
</comment>
<name>A0AC60NTN8_IXOPE</name>
<keyword evidence="2" id="KW-1185">Reference proteome</keyword>
<sequence length="115" mass="12115">MASAKQGPTFISKSDARCLPPEWPETVAEPADVGPRPKAGLPDGRRKPGVAGSPNRANDGRPAWGEQRGRLIGSRATRRASSDADKASPEERTGDSARSRLLAGQTPLGHSQPSH</sequence>
<dbReference type="EMBL" id="JABSTQ010011516">
    <property type="protein sequence ID" value="KAG0410513.1"/>
    <property type="molecule type" value="Genomic_DNA"/>
</dbReference>
<dbReference type="Proteomes" id="UP000805193">
    <property type="component" value="Unassembled WGS sequence"/>
</dbReference>
<organism evidence="1 2">
    <name type="scientific">Ixodes persulcatus</name>
    <name type="common">Taiga tick</name>
    <dbReference type="NCBI Taxonomy" id="34615"/>
    <lineage>
        <taxon>Eukaryota</taxon>
        <taxon>Metazoa</taxon>
        <taxon>Ecdysozoa</taxon>
        <taxon>Arthropoda</taxon>
        <taxon>Chelicerata</taxon>
        <taxon>Arachnida</taxon>
        <taxon>Acari</taxon>
        <taxon>Parasitiformes</taxon>
        <taxon>Ixodida</taxon>
        <taxon>Ixodoidea</taxon>
        <taxon>Ixodidae</taxon>
        <taxon>Ixodinae</taxon>
        <taxon>Ixodes</taxon>
    </lineage>
</organism>
<reference evidence="1 2" key="1">
    <citation type="journal article" date="2020" name="Cell">
        <title>Large-Scale Comparative Analyses of Tick Genomes Elucidate Their Genetic Diversity and Vector Capacities.</title>
        <authorList>
            <consortium name="Tick Genome and Microbiome Consortium (TIGMIC)"/>
            <person name="Jia N."/>
            <person name="Wang J."/>
            <person name="Shi W."/>
            <person name="Du L."/>
            <person name="Sun Y."/>
            <person name="Zhan W."/>
            <person name="Jiang J.F."/>
            <person name="Wang Q."/>
            <person name="Zhang B."/>
            <person name="Ji P."/>
            <person name="Bell-Sakyi L."/>
            <person name="Cui X.M."/>
            <person name="Yuan T.T."/>
            <person name="Jiang B.G."/>
            <person name="Yang W.F."/>
            <person name="Lam T.T."/>
            <person name="Chang Q.C."/>
            <person name="Ding S.J."/>
            <person name="Wang X.J."/>
            <person name="Zhu J.G."/>
            <person name="Ruan X.D."/>
            <person name="Zhao L."/>
            <person name="Wei J.T."/>
            <person name="Ye R.Z."/>
            <person name="Que T.C."/>
            <person name="Du C.H."/>
            <person name="Zhou Y.H."/>
            <person name="Cheng J.X."/>
            <person name="Dai P.F."/>
            <person name="Guo W.B."/>
            <person name="Han X.H."/>
            <person name="Huang E.J."/>
            <person name="Li L.F."/>
            <person name="Wei W."/>
            <person name="Gao Y.C."/>
            <person name="Liu J.Z."/>
            <person name="Shao H.Z."/>
            <person name="Wang X."/>
            <person name="Wang C.C."/>
            <person name="Yang T.C."/>
            <person name="Huo Q.B."/>
            <person name="Li W."/>
            <person name="Chen H.Y."/>
            <person name="Chen S.E."/>
            <person name="Zhou L.G."/>
            <person name="Ni X.B."/>
            <person name="Tian J.H."/>
            <person name="Sheng Y."/>
            <person name="Liu T."/>
            <person name="Pan Y.S."/>
            <person name="Xia L.Y."/>
            <person name="Li J."/>
            <person name="Zhao F."/>
            <person name="Cao W.C."/>
        </authorList>
    </citation>
    <scope>NUCLEOTIDE SEQUENCE [LARGE SCALE GENOMIC DNA]</scope>
    <source>
        <strain evidence="1">Iper-2018</strain>
    </source>
</reference>
<proteinExistence type="predicted"/>